<dbReference type="GO" id="GO:0044877">
    <property type="term" value="F:protein-containing complex binding"/>
    <property type="evidence" value="ECO:0007669"/>
    <property type="project" value="TreeGrafter"/>
</dbReference>
<reference evidence="2 3" key="1">
    <citation type="submission" date="2019-04" db="EMBL/GenBank/DDBJ databases">
        <title>Deinococcus metalilatus MA1002 mutant No.5.</title>
        <authorList>
            <person name="Park W."/>
            <person name="Park C."/>
        </authorList>
    </citation>
    <scope>NUCLEOTIDE SEQUENCE [LARGE SCALE GENOMIC DNA]</scope>
    <source>
        <strain evidence="2 3">MA1002-m5</strain>
    </source>
</reference>
<name>A0AAJ5F0Z8_9DEIO</name>
<dbReference type="InterPro" id="IPR051207">
    <property type="entry name" value="ComplexI_NDUFA9_subunit"/>
</dbReference>
<sequence>MTMSHPHAPAGRLLMTGATGNTGLATLRRLRALQPERPVLALVRASTDTAPLAELGVPWHVCDLDRAETYLGVVQPGDVLLETANLRHARALLPALAGAGVTRAFCVTTTGVFSKHHSYSALYREIEEEMRHGLVQVTILRPSMIYGNERDHNMHKLLRFIAQVPLYPVFGTGRALMQPVHVEDLAEGVARAVTQDARGEFNLAGPVALPYRQIVDEAFRALGRRGVMLFVPVGPVAGLVSVLQRVPRFPVKHEQVIRLQEDKAFDIGAAREALGYAPRTFAEGIAQEAARLRQVGLL</sequence>
<dbReference type="EMBL" id="VBRC01000014">
    <property type="protein sequence ID" value="TLK23043.1"/>
    <property type="molecule type" value="Genomic_DNA"/>
</dbReference>
<dbReference type="Pfam" id="PF01370">
    <property type="entry name" value="Epimerase"/>
    <property type="match status" value="1"/>
</dbReference>
<evidence type="ECO:0000313" key="3">
    <source>
        <dbReference type="Proteomes" id="UP000308000"/>
    </source>
</evidence>
<dbReference type="AlphaFoldDB" id="A0AAJ5F0Z8"/>
<dbReference type="PANTHER" id="PTHR12126">
    <property type="entry name" value="NADH-UBIQUINONE OXIDOREDUCTASE 39 KDA SUBUNIT-RELATED"/>
    <property type="match status" value="1"/>
</dbReference>
<dbReference type="SUPFAM" id="SSF51735">
    <property type="entry name" value="NAD(P)-binding Rossmann-fold domains"/>
    <property type="match status" value="1"/>
</dbReference>
<proteinExistence type="predicted"/>
<dbReference type="InterPro" id="IPR036291">
    <property type="entry name" value="NAD(P)-bd_dom_sf"/>
</dbReference>
<evidence type="ECO:0000313" key="2">
    <source>
        <dbReference type="EMBL" id="TLK23043.1"/>
    </source>
</evidence>
<feature type="domain" description="NAD-dependent epimerase/dehydratase" evidence="1">
    <location>
        <begin position="127"/>
        <end position="203"/>
    </location>
</feature>
<dbReference type="InterPro" id="IPR001509">
    <property type="entry name" value="Epimerase_deHydtase"/>
</dbReference>
<evidence type="ECO:0000259" key="1">
    <source>
        <dbReference type="Pfam" id="PF01370"/>
    </source>
</evidence>
<organism evidence="2 3">
    <name type="scientific">Deinococcus metallilatus</name>
    <dbReference type="NCBI Taxonomy" id="1211322"/>
    <lineage>
        <taxon>Bacteria</taxon>
        <taxon>Thermotogati</taxon>
        <taxon>Deinococcota</taxon>
        <taxon>Deinococci</taxon>
        <taxon>Deinococcales</taxon>
        <taxon>Deinococcaceae</taxon>
        <taxon>Deinococcus</taxon>
    </lineage>
</organism>
<dbReference type="Gene3D" id="3.40.50.720">
    <property type="entry name" value="NAD(P)-binding Rossmann-like Domain"/>
    <property type="match status" value="1"/>
</dbReference>
<protein>
    <submittedName>
        <fullName evidence="2">NAD-dependent epimerase/dehydratase family protein</fullName>
    </submittedName>
</protein>
<dbReference type="PANTHER" id="PTHR12126:SF11">
    <property type="entry name" value="NADH DEHYDROGENASE [UBIQUINONE] 1 ALPHA SUBCOMPLEX SUBUNIT 9, MITOCHONDRIAL"/>
    <property type="match status" value="1"/>
</dbReference>
<comment type="caution">
    <text evidence="2">The sequence shown here is derived from an EMBL/GenBank/DDBJ whole genome shotgun (WGS) entry which is preliminary data.</text>
</comment>
<accession>A0AAJ5F0Z8</accession>
<dbReference type="Proteomes" id="UP000308000">
    <property type="component" value="Unassembled WGS sequence"/>
</dbReference>
<gene>
    <name evidence="2" type="ORF">FCS05_16865</name>
</gene>